<evidence type="ECO:0000256" key="2">
    <source>
        <dbReference type="ARBA" id="ARBA00022729"/>
    </source>
</evidence>
<evidence type="ECO:0000256" key="3">
    <source>
        <dbReference type="ARBA" id="ARBA00022801"/>
    </source>
</evidence>
<proteinExistence type="inferred from homology"/>
<dbReference type="eggNOG" id="KOG2624">
    <property type="taxonomic scope" value="Eukaryota"/>
</dbReference>
<dbReference type="HOGENOM" id="CLU_423485_0_0_1"/>
<keyword evidence="4" id="KW-0442">Lipid degradation</keyword>
<keyword evidence="5" id="KW-0443">Lipid metabolism</keyword>
<keyword evidence="3" id="KW-0378">Hydrolase</keyword>
<keyword evidence="6" id="KW-0325">Glycoprotein</keyword>
<evidence type="ECO:0000313" key="8">
    <source>
        <dbReference type="EMBL" id="ETN61057.1"/>
    </source>
</evidence>
<dbReference type="FunFam" id="3.40.50.1820:FF:000057">
    <property type="entry name" value="Lipase"/>
    <property type="match status" value="1"/>
</dbReference>
<comment type="similarity">
    <text evidence="1">Belongs to the AB hydrolase superfamily. Lipase family.</text>
</comment>
<evidence type="ECO:0000313" key="9">
    <source>
        <dbReference type="EnsemblMetazoa" id="ADAC007301-PA"/>
    </source>
</evidence>
<sequence length="647" mass="72908">MATKNGDRAQGWMLNPLGNTPRPLDFAPRQLELELDKCWVVANHHHHHHHYTMPDDDDDYYDVTAIRTFIPGLLKSKQQKQSVKLTRATVKIAFKILRQRFCRWGIRKFQDTQPRLLLEDTSLTLTGYQIMGKLLNICNHTAPYQYARTDTQIRRVCATRLGMAPADGTLQKDGNAAIGTDRGNSTPAIAHEVHVRSTTVRRGTQKMDLMHPPIGLSAPEIPASGSSSPPSFPGLSDAGCLAIKREANEIPSSRSPFRPGPASVSATGNRGSICGVKHFLQIKYGYTTEVHHIVTEDGYIIEMHRLRASPKFGPAVSSHLPVLLMHGLMGSSADWIFIGPEESLPYLLSDRGHDVWLGNARGNRYSRNHTHLSPEEREFWDFSFDEIGRYDLPAMVDHVLTETGHSKLHYVGHSQGTTIFFVLNSERPEYNRKFELMQALAPAVFLSRLRNPILRFLAQHEALASYLVASMGIYEMKPFPKEWTKLVSAFCPDFIRNSLCLDLMHALTGNKYPHFGTQGSPMVMNHLPAGCSIKQWSHFGQEVISGHFRRFDYGPERNRQQYGNEVPPDYNLNRVTVPVVIYYGLADELVHPVDVQLLAETLPNLVALNQQANATFNHMDFLAAGNTKDVLYDSLIRNVEQRQQPCC</sequence>
<evidence type="ECO:0000259" key="7">
    <source>
        <dbReference type="Pfam" id="PF04083"/>
    </source>
</evidence>
<reference evidence="9" key="4">
    <citation type="submission" date="2015-06" db="UniProtKB">
        <authorList>
            <consortium name="EnsemblMetazoa"/>
        </authorList>
    </citation>
    <scope>IDENTIFICATION</scope>
</reference>
<dbReference type="Pfam" id="PF04083">
    <property type="entry name" value="Abhydro_lipase"/>
    <property type="match status" value="1"/>
</dbReference>
<dbReference type="GO" id="GO:0016042">
    <property type="term" value="P:lipid catabolic process"/>
    <property type="evidence" value="ECO:0007669"/>
    <property type="project" value="UniProtKB-KW"/>
</dbReference>
<feature type="domain" description="Partial AB-hydrolase lipase" evidence="7">
    <location>
        <begin position="283"/>
        <end position="337"/>
    </location>
</feature>
<evidence type="ECO:0000313" key="10">
    <source>
        <dbReference type="Proteomes" id="UP000000673"/>
    </source>
</evidence>
<dbReference type="AlphaFoldDB" id="W5J9C3"/>
<organism evidence="8">
    <name type="scientific">Anopheles darlingi</name>
    <name type="common">Mosquito</name>
    <dbReference type="NCBI Taxonomy" id="43151"/>
    <lineage>
        <taxon>Eukaryota</taxon>
        <taxon>Metazoa</taxon>
        <taxon>Ecdysozoa</taxon>
        <taxon>Arthropoda</taxon>
        <taxon>Hexapoda</taxon>
        <taxon>Insecta</taxon>
        <taxon>Pterygota</taxon>
        <taxon>Neoptera</taxon>
        <taxon>Endopterygota</taxon>
        <taxon>Diptera</taxon>
        <taxon>Nematocera</taxon>
        <taxon>Culicoidea</taxon>
        <taxon>Culicidae</taxon>
        <taxon>Anophelinae</taxon>
        <taxon>Anopheles</taxon>
    </lineage>
</organism>
<dbReference type="GO" id="GO:0016787">
    <property type="term" value="F:hydrolase activity"/>
    <property type="evidence" value="ECO:0007669"/>
    <property type="project" value="UniProtKB-KW"/>
</dbReference>
<protein>
    <recommendedName>
        <fullName evidence="7">Partial AB-hydrolase lipase domain-containing protein</fullName>
    </recommendedName>
</protein>
<keyword evidence="10" id="KW-1185">Reference proteome</keyword>
<evidence type="ECO:0000256" key="1">
    <source>
        <dbReference type="ARBA" id="ARBA00010701"/>
    </source>
</evidence>
<dbReference type="PANTHER" id="PTHR11005">
    <property type="entry name" value="LYSOSOMAL ACID LIPASE-RELATED"/>
    <property type="match status" value="1"/>
</dbReference>
<dbReference type="InterPro" id="IPR006693">
    <property type="entry name" value="AB_hydrolase_lipase"/>
</dbReference>
<dbReference type="EnsemblMetazoa" id="ADAC007301-RA">
    <property type="protein sequence ID" value="ADAC007301-PA"/>
    <property type="gene ID" value="ADAC007301"/>
</dbReference>
<dbReference type="VEuPathDB" id="VectorBase:ADAR2_005002"/>
<dbReference type="SUPFAM" id="SSF53474">
    <property type="entry name" value="alpha/beta-Hydrolases"/>
    <property type="match status" value="1"/>
</dbReference>
<reference evidence="8 10" key="1">
    <citation type="journal article" date="2010" name="BMC Genomics">
        <title>Combination of measures distinguishes pre-miRNAs from other stem-loops in the genome of the newly sequenced Anopheles darlingi.</title>
        <authorList>
            <person name="Mendes N.D."/>
            <person name="Freitas A.T."/>
            <person name="Vasconcelos A.T."/>
            <person name="Sagot M.F."/>
        </authorList>
    </citation>
    <scope>NUCLEOTIDE SEQUENCE</scope>
</reference>
<accession>W5J9C3</accession>
<evidence type="ECO:0000256" key="5">
    <source>
        <dbReference type="ARBA" id="ARBA00023098"/>
    </source>
</evidence>
<name>W5J9C3_ANODA</name>
<dbReference type="Gene3D" id="3.40.50.1820">
    <property type="entry name" value="alpha/beta hydrolase"/>
    <property type="match status" value="1"/>
</dbReference>
<dbReference type="VEuPathDB" id="VectorBase:ADAC007301"/>
<keyword evidence="2" id="KW-0732">Signal</keyword>
<reference evidence="8" key="2">
    <citation type="submission" date="2010-05" db="EMBL/GenBank/DDBJ databases">
        <authorList>
            <person name="Almeida L.G."/>
            <person name="Nicolas M.F."/>
            <person name="Souza R.C."/>
            <person name="Vasconcelos A.T.R."/>
        </authorList>
    </citation>
    <scope>NUCLEOTIDE SEQUENCE</scope>
</reference>
<evidence type="ECO:0000256" key="6">
    <source>
        <dbReference type="ARBA" id="ARBA00023180"/>
    </source>
</evidence>
<dbReference type="EMBL" id="ADMH02001805">
    <property type="protein sequence ID" value="ETN61057.1"/>
    <property type="molecule type" value="Genomic_DNA"/>
</dbReference>
<dbReference type="Proteomes" id="UP000000673">
    <property type="component" value="Unassembled WGS sequence"/>
</dbReference>
<dbReference type="STRING" id="43151.W5J9C3"/>
<reference evidence="8" key="3">
    <citation type="journal article" date="2013" name="Nucleic Acids Res.">
        <title>The genome of Anopheles darlingi, the main neotropical malaria vector.</title>
        <authorList>
            <person name="Marinotti O."/>
            <person name="Cerqueira G.C."/>
            <person name="de Almeida L.G."/>
            <person name="Ferro M.I."/>
            <person name="Loreto E.L."/>
            <person name="Zaha A."/>
            <person name="Teixeira S.M."/>
            <person name="Wespiser A.R."/>
            <person name="Almeida E Silva A."/>
            <person name="Schlindwein A.D."/>
            <person name="Pacheco A.C."/>
            <person name="Silva A.L."/>
            <person name="Graveley B.R."/>
            <person name="Walenz B.P."/>
            <person name="Lima Bde A."/>
            <person name="Ribeiro C.A."/>
            <person name="Nunes-Silva C.G."/>
            <person name="de Carvalho C.R."/>
            <person name="Soares C.M."/>
            <person name="de Menezes C.B."/>
            <person name="Matiolli C."/>
            <person name="Caffrey D."/>
            <person name="Araujo D.A."/>
            <person name="de Oliveira D.M."/>
            <person name="Golenbock D."/>
            <person name="Grisard E.C."/>
            <person name="Fantinatti-Garboggini F."/>
            <person name="de Carvalho F.M."/>
            <person name="Barcellos F.G."/>
            <person name="Prosdocimi F."/>
            <person name="May G."/>
            <person name="Azevedo Junior G.M."/>
            <person name="Guimaraes G.M."/>
            <person name="Goldman G.H."/>
            <person name="Padilha I.Q."/>
            <person name="Batista Jda S."/>
            <person name="Ferro J.A."/>
            <person name="Ribeiro J.M."/>
            <person name="Fietto J.L."/>
            <person name="Dabbas K.M."/>
            <person name="Cerdeira L."/>
            <person name="Agnez-Lima L.F."/>
            <person name="Brocchi M."/>
            <person name="de Carvalho M.O."/>
            <person name="Teixeira Mde M."/>
            <person name="Diniz Maia Mde M."/>
            <person name="Goldman M.H."/>
            <person name="Cruz Schneider M.P."/>
            <person name="Felipe M.S."/>
            <person name="Hungria M."/>
            <person name="Nicolas M.F."/>
            <person name="Pereira M."/>
            <person name="Montes M.A."/>
            <person name="Cantao M.E."/>
            <person name="Vincentz M."/>
            <person name="Rafael M.S."/>
            <person name="Silverman N."/>
            <person name="Stoco P.H."/>
            <person name="Souza R.C."/>
            <person name="Vicentini R."/>
            <person name="Gazzinelli R.T."/>
            <person name="Neves Rde O."/>
            <person name="Silva R."/>
            <person name="Astolfi-Filho S."/>
            <person name="Maciel T.E."/>
            <person name="Urmenyi T.P."/>
            <person name="Tadei W.P."/>
            <person name="Camargo E.P."/>
            <person name="de Vasconcelos A.T."/>
        </authorList>
    </citation>
    <scope>NUCLEOTIDE SEQUENCE</scope>
</reference>
<gene>
    <name evidence="8" type="ORF">AND_007301</name>
</gene>
<dbReference type="InterPro" id="IPR029058">
    <property type="entry name" value="AB_hydrolase_fold"/>
</dbReference>
<evidence type="ECO:0000256" key="4">
    <source>
        <dbReference type="ARBA" id="ARBA00022963"/>
    </source>
</evidence>